<comment type="caution">
    <text evidence="2">The sequence shown here is derived from an EMBL/GenBank/DDBJ whole genome shotgun (WGS) entry which is preliminary data.</text>
</comment>
<dbReference type="STRING" id="1802440.A2569_02015"/>
<dbReference type="EMBL" id="MHTL01000012">
    <property type="protein sequence ID" value="OHA60526.1"/>
    <property type="molecule type" value="Genomic_DNA"/>
</dbReference>
<evidence type="ECO:0000313" key="3">
    <source>
        <dbReference type="Proteomes" id="UP000177090"/>
    </source>
</evidence>
<gene>
    <name evidence="2" type="ORF">A2569_02015</name>
</gene>
<dbReference type="Proteomes" id="UP000177090">
    <property type="component" value="Unassembled WGS sequence"/>
</dbReference>
<evidence type="ECO:0000256" key="1">
    <source>
        <dbReference type="SAM" id="Phobius"/>
    </source>
</evidence>
<feature type="transmembrane region" description="Helical" evidence="1">
    <location>
        <begin position="9"/>
        <end position="32"/>
    </location>
</feature>
<keyword evidence="1" id="KW-1133">Transmembrane helix</keyword>
<sequence>MYIKSKGIALYYAIMVTMIVSLAVILMSSIVARSLKVSRFDIEGYQAYYAADSGLSCARFWDNYDNPAVIKNHRPVFKCLTVSIVDGNEMTNPLDNSPKKCRASILTNDNPVFSDGAVPCGDWDSGAPGFKPVLYADDFNGTPLTSHIYFIFPITGSGKGGYLSCAIVKVENANNIISKFTAYGSNICNITSPRTAIPNSLYRAVKMIKQE</sequence>
<accession>A0A1G2QJ17</accession>
<keyword evidence="1" id="KW-0812">Transmembrane</keyword>
<evidence type="ECO:0008006" key="4">
    <source>
        <dbReference type="Google" id="ProtNLM"/>
    </source>
</evidence>
<evidence type="ECO:0000313" key="2">
    <source>
        <dbReference type="EMBL" id="OHA60526.1"/>
    </source>
</evidence>
<reference evidence="2 3" key="1">
    <citation type="journal article" date="2016" name="Nat. Commun.">
        <title>Thousands of microbial genomes shed light on interconnected biogeochemical processes in an aquifer system.</title>
        <authorList>
            <person name="Anantharaman K."/>
            <person name="Brown C.T."/>
            <person name="Hug L.A."/>
            <person name="Sharon I."/>
            <person name="Castelle C.J."/>
            <person name="Probst A.J."/>
            <person name="Thomas B.C."/>
            <person name="Singh A."/>
            <person name="Wilkins M.J."/>
            <person name="Karaoz U."/>
            <person name="Brodie E.L."/>
            <person name="Williams K.H."/>
            <person name="Hubbard S.S."/>
            <person name="Banfield J.F."/>
        </authorList>
    </citation>
    <scope>NUCLEOTIDE SEQUENCE [LARGE SCALE GENOMIC DNA]</scope>
</reference>
<name>A0A1G2QJ17_9BACT</name>
<protein>
    <recommendedName>
        <fullName evidence="4">Type 4 fimbrial biogenesis protein PilX N-terminal domain-containing protein</fullName>
    </recommendedName>
</protein>
<dbReference type="AlphaFoldDB" id="A0A1G2QJ17"/>
<keyword evidence="1" id="KW-0472">Membrane</keyword>
<organism evidence="2 3">
    <name type="scientific">Candidatus Vogelbacteria bacterium RIFOXYD1_FULL_51_18</name>
    <dbReference type="NCBI Taxonomy" id="1802440"/>
    <lineage>
        <taxon>Bacteria</taxon>
        <taxon>Candidatus Vogeliibacteriota</taxon>
    </lineage>
</organism>
<proteinExistence type="predicted"/>